<name>A0ABY5QRI1_9HYPH</name>
<sequence length="108" mass="11649">MSANDNKGVRPAYILGTDPEGDLCSHRRTANAATYIHAGLREVLNPGSDFLVGNLRKSTAYHNGLTNIETQIAIIRALALMQIEMTRRISDMNVGSDDEDDDDCGGAA</sequence>
<evidence type="ECO:0000313" key="1">
    <source>
        <dbReference type="EMBL" id="UVC12839.1"/>
    </source>
</evidence>
<gene>
    <name evidence="1" type="ORF">IHQ72_18885</name>
</gene>
<organism evidence="1 2">
    <name type="scientific">Mesorhizobium onobrychidis</name>
    <dbReference type="NCBI Taxonomy" id="2775404"/>
    <lineage>
        <taxon>Bacteria</taxon>
        <taxon>Pseudomonadati</taxon>
        <taxon>Pseudomonadota</taxon>
        <taxon>Alphaproteobacteria</taxon>
        <taxon>Hyphomicrobiales</taxon>
        <taxon>Phyllobacteriaceae</taxon>
        <taxon>Mesorhizobium</taxon>
    </lineage>
</organism>
<reference evidence="1" key="1">
    <citation type="submission" date="2020-09" db="EMBL/GenBank/DDBJ databases">
        <title>Rhizobia associated with sainfoin plants.</title>
        <authorList>
            <person name="Asharfi S."/>
            <person name="Kuzmanovic N."/>
            <person name="Bunk B."/>
            <person name="Sproeer C."/>
            <person name="Becker M."/>
            <person name="Thuenen T."/>
        </authorList>
    </citation>
    <scope>NUCLEOTIDE SEQUENCE</scope>
    <source>
        <strain evidence="1">OM4</strain>
    </source>
</reference>
<keyword evidence="2" id="KW-1185">Reference proteome</keyword>
<protein>
    <submittedName>
        <fullName evidence="1">Uncharacterized protein</fullName>
    </submittedName>
</protein>
<dbReference type="RefSeq" id="WP_258116500.1">
    <property type="nucleotide sequence ID" value="NZ_CP062229.1"/>
</dbReference>
<dbReference type="EMBL" id="CP062229">
    <property type="protein sequence ID" value="UVC12839.1"/>
    <property type="molecule type" value="Genomic_DNA"/>
</dbReference>
<accession>A0ABY5QRI1</accession>
<dbReference type="Proteomes" id="UP001058098">
    <property type="component" value="Chromosome"/>
</dbReference>
<proteinExistence type="predicted"/>
<evidence type="ECO:0000313" key="2">
    <source>
        <dbReference type="Proteomes" id="UP001058098"/>
    </source>
</evidence>